<reference evidence="1" key="2">
    <citation type="journal article" date="2015" name="Fish Shellfish Immunol.">
        <title>Early steps in the European eel (Anguilla anguilla)-Vibrio vulnificus interaction in the gills: Role of the RtxA13 toxin.</title>
        <authorList>
            <person name="Callol A."/>
            <person name="Pajuelo D."/>
            <person name="Ebbesson L."/>
            <person name="Teles M."/>
            <person name="MacKenzie S."/>
            <person name="Amaro C."/>
        </authorList>
    </citation>
    <scope>NUCLEOTIDE SEQUENCE</scope>
</reference>
<sequence length="19" mass="2231">MVAKYQTSWRLFCNVAVTL</sequence>
<name>A0A0E9PS84_ANGAN</name>
<dbReference type="AlphaFoldDB" id="A0A0E9PS84"/>
<protein>
    <submittedName>
        <fullName evidence="1">Uncharacterized protein</fullName>
    </submittedName>
</protein>
<dbReference type="EMBL" id="GBXM01101642">
    <property type="protein sequence ID" value="JAH06935.1"/>
    <property type="molecule type" value="Transcribed_RNA"/>
</dbReference>
<evidence type="ECO:0000313" key="1">
    <source>
        <dbReference type="EMBL" id="JAH06935.1"/>
    </source>
</evidence>
<reference evidence="1" key="1">
    <citation type="submission" date="2014-11" db="EMBL/GenBank/DDBJ databases">
        <authorList>
            <person name="Amaro Gonzalez C."/>
        </authorList>
    </citation>
    <scope>NUCLEOTIDE SEQUENCE</scope>
</reference>
<proteinExistence type="predicted"/>
<accession>A0A0E9PS84</accession>
<organism evidence="1">
    <name type="scientific">Anguilla anguilla</name>
    <name type="common">European freshwater eel</name>
    <name type="synonym">Muraena anguilla</name>
    <dbReference type="NCBI Taxonomy" id="7936"/>
    <lineage>
        <taxon>Eukaryota</taxon>
        <taxon>Metazoa</taxon>
        <taxon>Chordata</taxon>
        <taxon>Craniata</taxon>
        <taxon>Vertebrata</taxon>
        <taxon>Euteleostomi</taxon>
        <taxon>Actinopterygii</taxon>
        <taxon>Neopterygii</taxon>
        <taxon>Teleostei</taxon>
        <taxon>Anguilliformes</taxon>
        <taxon>Anguillidae</taxon>
        <taxon>Anguilla</taxon>
    </lineage>
</organism>